<organism evidence="1 2">
    <name type="scientific">Pseudomonas jessenii</name>
    <dbReference type="NCBI Taxonomy" id="77298"/>
    <lineage>
        <taxon>Bacteria</taxon>
        <taxon>Pseudomonadati</taxon>
        <taxon>Pseudomonadota</taxon>
        <taxon>Gammaproteobacteria</taxon>
        <taxon>Pseudomonadales</taxon>
        <taxon>Pseudomonadaceae</taxon>
        <taxon>Pseudomonas</taxon>
    </lineage>
</organism>
<dbReference type="Proteomes" id="UP000306272">
    <property type="component" value="Unassembled WGS sequence"/>
</dbReference>
<dbReference type="AlphaFoldDB" id="A0A5C4L115"/>
<protein>
    <recommendedName>
        <fullName evidence="3">NACHT domain-containing protein</fullName>
    </recommendedName>
</protein>
<proteinExistence type="predicted"/>
<name>A0A5C4L115_PSEJE</name>
<keyword evidence="2" id="KW-1185">Reference proteome</keyword>
<accession>A0A5C4L115</accession>
<comment type="caution">
    <text evidence="1">The sequence shown here is derived from an EMBL/GenBank/DDBJ whole genome shotgun (WGS) entry which is preliminary data.</text>
</comment>
<sequence>MSDMLENEPGIQKRQRVGGAANAGGVQFQASATAYVCVRMLMEKAVVWLEDLCTEVPVAITPESGGPGDDIRIDFKGGFTAEVQVKKGLKSQDGRLWGTLDALALAVHEGALDYGVLIVDPESSKSIRINLARDIVRVGKGLDVSSGGLIDIWIRRLESLHIPVKLVCERIRIEIFHGTPENSAGVEQASDALNQLLVPDNASLNAWPTLLQEVEREMASRGRMTSDSLVNMFTRKGFALNSKACSAALYSQYRDWVEVQNSTFALPGTTKGLPLHNRLLMQVCPYEHSTRSKESFESVLKRYRSGAKAIRPAKKFAIDWLARFKKKAVIVAGPGLGKTMALKVLAHRYSVDGYFVLSVKLKRVAKALNEGKTFKSTLIDMAVDSSRLSREAFLSIDPCRWVLLADGLDECGAEHHAVALELGAFVSGNPGMRAVITTRSVGYETHELEAWTHYTIIPPAKEKGAANLAMLMIAAADGDPTPEECERIAKTQLYKSPASEAISTSPQLLGMSACLLLKDQELPENRTELYVQFLRLYDKLPPELSVENRRIARTVLNALGWYLRQKPAAKRSELETRCTKELALLTGLPEFDAATKVDVALSHWLKLGLIEVLRHNNSELLTFTHLSFAEFLAARHLLEQRSRLLEEVVYEPQWQEVLGYAVELGMAQPLLDYLLARHEKGDPDALYHALLWSSKSEAAACQTLLERLIHTAITVLDSPTSLPESLHFKVGHGMCEIAPKVSRLLEPWVNRHLESPDSTVRLVAWSIASRCAIALPETLQPRPVFSELLATHGKPFDVRDILSKRVCHEALLLQHLALMALKSCSQGEIEDFSDRLSADDRLQTSLEFRFQILKIRDEHGIREKTLGSPLALRDLFSIPEPAPDVLGRFRDRQRRVSQLLANAFCRDTVQKRPDDFPQFAAFISSAGVDYYNLREEFGDHGPEDLVGFGSTLRDFALFQGLDLVELAEEAKEVQRRLATDPEFSLFDDLPLVDFDTNSAAESTRPKVNLEHAKISLLGGSKRIQFMAAMLLLRVSLSEKDVSDLLNSASGSALMYACWLVEINCPGRAVELLVRYLQRSNCQQVEYILQSLERLRPPSTDALETIAFGYLTDANLETVVSAIDLVKVWVEDEKFSRTQPIEHALEYWRGRPSISDQSDRDVCSELKWLQDAMARVG</sequence>
<gene>
    <name evidence="1" type="ORF">FHG55_05720</name>
</gene>
<reference evidence="1" key="1">
    <citation type="submission" date="2019-06" db="EMBL/GenBank/DDBJ databases">
        <title>Pseudomonas-derived Butenolides : (Bio)synthesis of Styrolides.</title>
        <authorList>
            <person name="Klapper M."/>
            <person name="Chowdhury S."/>
            <person name="Stallforth P."/>
        </authorList>
    </citation>
    <scope>NUCLEOTIDE SEQUENCE [LARGE SCALE GENOMIC DNA]</scope>
    <source>
        <strain evidence="1">EC-S101</strain>
    </source>
</reference>
<evidence type="ECO:0008006" key="3">
    <source>
        <dbReference type="Google" id="ProtNLM"/>
    </source>
</evidence>
<dbReference type="Gene3D" id="3.40.50.300">
    <property type="entry name" value="P-loop containing nucleotide triphosphate hydrolases"/>
    <property type="match status" value="1"/>
</dbReference>
<dbReference type="EMBL" id="VDDB01000005">
    <property type="protein sequence ID" value="TNB98541.1"/>
    <property type="molecule type" value="Genomic_DNA"/>
</dbReference>
<evidence type="ECO:0000313" key="2">
    <source>
        <dbReference type="Proteomes" id="UP000306272"/>
    </source>
</evidence>
<dbReference type="RefSeq" id="WP_139053929.1">
    <property type="nucleotide sequence ID" value="NZ_VDDB01000005.1"/>
</dbReference>
<evidence type="ECO:0000313" key="1">
    <source>
        <dbReference type="EMBL" id="TNB98541.1"/>
    </source>
</evidence>
<dbReference type="InterPro" id="IPR027417">
    <property type="entry name" value="P-loop_NTPase"/>
</dbReference>